<evidence type="ECO:0000256" key="7">
    <source>
        <dbReference type="ARBA" id="ARBA00023136"/>
    </source>
</evidence>
<feature type="transmembrane region" description="Helical" evidence="9">
    <location>
        <begin position="52"/>
        <end position="72"/>
    </location>
</feature>
<keyword evidence="2" id="KW-0813">Transport</keyword>
<evidence type="ECO:0000256" key="6">
    <source>
        <dbReference type="ARBA" id="ARBA00022989"/>
    </source>
</evidence>
<dbReference type="RefSeq" id="WP_062663482.1">
    <property type="nucleotide sequence ID" value="NZ_FIZX01000002.1"/>
</dbReference>
<dbReference type="InterPro" id="IPR007272">
    <property type="entry name" value="Sulf_transp_TsuA/YedE"/>
</dbReference>
<dbReference type="AlphaFoldDB" id="A0A128F2T9"/>
<feature type="transmembrane region" description="Helical" evidence="9">
    <location>
        <begin position="122"/>
        <end position="139"/>
    </location>
</feature>
<comment type="similarity">
    <text evidence="8">Belongs to the TsuA/YedE (TC 9.B.102) family.</text>
</comment>
<keyword evidence="7 9" id="KW-0472">Membrane</keyword>
<proteinExistence type="inferred from homology"/>
<dbReference type="EMBL" id="FIZX01000002">
    <property type="protein sequence ID" value="CZF81118.1"/>
    <property type="molecule type" value="Genomic_DNA"/>
</dbReference>
<gene>
    <name evidence="10" type="ORF">GCE9029_02407</name>
</gene>
<evidence type="ECO:0000256" key="4">
    <source>
        <dbReference type="ARBA" id="ARBA00022519"/>
    </source>
</evidence>
<evidence type="ECO:0000256" key="3">
    <source>
        <dbReference type="ARBA" id="ARBA00022475"/>
    </source>
</evidence>
<keyword evidence="3" id="KW-1003">Cell membrane</keyword>
<name>A0A128F2T9_9GAMM</name>
<evidence type="ECO:0000256" key="8">
    <source>
        <dbReference type="ARBA" id="ARBA00035655"/>
    </source>
</evidence>
<dbReference type="STRING" id="1796497.GCE9029_02407"/>
<protein>
    <submittedName>
        <fullName evidence="10">Uncharacterized protein</fullName>
    </submittedName>
</protein>
<feature type="transmembrane region" description="Helical" evidence="9">
    <location>
        <begin position="84"/>
        <end position="101"/>
    </location>
</feature>
<reference evidence="11" key="1">
    <citation type="submission" date="2016-02" db="EMBL/GenBank/DDBJ databases">
        <authorList>
            <person name="Rodrigo-Torres Lidia"/>
            <person name="Arahal R.David."/>
        </authorList>
    </citation>
    <scope>NUCLEOTIDE SEQUENCE [LARGE SCALE GENOMIC DNA]</scope>
    <source>
        <strain evidence="11">CECT 9029</strain>
    </source>
</reference>
<evidence type="ECO:0000313" key="10">
    <source>
        <dbReference type="EMBL" id="CZF81118.1"/>
    </source>
</evidence>
<keyword evidence="6 9" id="KW-1133">Transmembrane helix</keyword>
<dbReference type="GO" id="GO:0005886">
    <property type="term" value="C:plasma membrane"/>
    <property type="evidence" value="ECO:0007669"/>
    <property type="project" value="UniProtKB-SubCell"/>
</dbReference>
<keyword evidence="4" id="KW-0997">Cell inner membrane</keyword>
<evidence type="ECO:0000256" key="1">
    <source>
        <dbReference type="ARBA" id="ARBA00004429"/>
    </source>
</evidence>
<dbReference type="PANTHER" id="PTHR30574">
    <property type="entry name" value="INNER MEMBRANE PROTEIN YEDE"/>
    <property type="match status" value="1"/>
</dbReference>
<keyword evidence="5 9" id="KW-0812">Transmembrane</keyword>
<dbReference type="OrthoDB" id="9814020at2"/>
<evidence type="ECO:0000256" key="2">
    <source>
        <dbReference type="ARBA" id="ARBA00022448"/>
    </source>
</evidence>
<organism evidence="10 11">
    <name type="scientific">Grimontia celer</name>
    <dbReference type="NCBI Taxonomy" id="1796497"/>
    <lineage>
        <taxon>Bacteria</taxon>
        <taxon>Pseudomonadati</taxon>
        <taxon>Pseudomonadota</taxon>
        <taxon>Gammaproteobacteria</taxon>
        <taxon>Vibrionales</taxon>
        <taxon>Vibrionaceae</taxon>
        <taxon>Grimontia</taxon>
    </lineage>
</organism>
<dbReference type="PANTHER" id="PTHR30574:SF1">
    <property type="entry name" value="SULPHUR TRANSPORT DOMAIN-CONTAINING PROTEIN"/>
    <property type="match status" value="1"/>
</dbReference>
<dbReference type="Proteomes" id="UP000071641">
    <property type="component" value="Unassembled WGS sequence"/>
</dbReference>
<evidence type="ECO:0000313" key="11">
    <source>
        <dbReference type="Proteomes" id="UP000071641"/>
    </source>
</evidence>
<keyword evidence="11" id="KW-1185">Reference proteome</keyword>
<sequence>MAFQIPWDALLGGMLLGVSGLVLLALNGRIAGISGIVGGLLRPKESDVSWRLLFIGGMVAAGILASISGISYPDFAAANADSSPFFIVAAGLLVGIGTKLANGCTSGHGICGMGRLSKRSMAATLTFMTAAFITVFIRLHL</sequence>
<comment type="subcellular location">
    <subcellularLocation>
        <location evidence="1">Cell inner membrane</location>
        <topology evidence="1">Multi-pass membrane protein</topology>
    </subcellularLocation>
</comment>
<evidence type="ECO:0000256" key="9">
    <source>
        <dbReference type="SAM" id="Phobius"/>
    </source>
</evidence>
<accession>A0A128F2T9</accession>
<evidence type="ECO:0000256" key="5">
    <source>
        <dbReference type="ARBA" id="ARBA00022692"/>
    </source>
</evidence>
<dbReference type="Pfam" id="PF04143">
    <property type="entry name" value="Sulf_transp"/>
    <property type="match status" value="1"/>
</dbReference>